<dbReference type="PROSITE" id="PS50112">
    <property type="entry name" value="PAS"/>
    <property type="match status" value="2"/>
</dbReference>
<dbReference type="CDD" id="cd00130">
    <property type="entry name" value="PAS"/>
    <property type="match status" value="2"/>
</dbReference>
<evidence type="ECO:0000313" key="4">
    <source>
        <dbReference type="EMBL" id="MEN7548972.1"/>
    </source>
</evidence>
<feature type="region of interest" description="Disordered" evidence="1">
    <location>
        <begin position="772"/>
        <end position="795"/>
    </location>
</feature>
<keyword evidence="5" id="KW-1185">Reference proteome</keyword>
<dbReference type="SMART" id="SM00091">
    <property type="entry name" value="PAS"/>
    <property type="match status" value="2"/>
</dbReference>
<evidence type="ECO:0000313" key="5">
    <source>
        <dbReference type="Proteomes" id="UP001403385"/>
    </source>
</evidence>
<dbReference type="Gene3D" id="3.30.450.40">
    <property type="match status" value="1"/>
</dbReference>
<feature type="domain" description="PAS" evidence="3">
    <location>
        <begin position="540"/>
        <end position="585"/>
    </location>
</feature>
<dbReference type="NCBIfam" id="TIGR00229">
    <property type="entry name" value="sensory_box"/>
    <property type="match status" value="2"/>
</dbReference>
<dbReference type="Gene3D" id="3.30.450.20">
    <property type="entry name" value="PAS domain"/>
    <property type="match status" value="2"/>
</dbReference>
<dbReference type="Pfam" id="PF13188">
    <property type="entry name" value="PAS_8"/>
    <property type="match status" value="1"/>
</dbReference>
<name>A0AAW9RYW1_9BACT</name>
<dbReference type="InterPro" id="IPR029016">
    <property type="entry name" value="GAF-like_dom_sf"/>
</dbReference>
<dbReference type="RefSeq" id="WP_346821746.1">
    <property type="nucleotide sequence ID" value="NZ_JBDKWZ010000007.1"/>
</dbReference>
<dbReference type="GO" id="GO:0006355">
    <property type="term" value="P:regulation of DNA-templated transcription"/>
    <property type="evidence" value="ECO:0007669"/>
    <property type="project" value="InterPro"/>
</dbReference>
<dbReference type="InterPro" id="IPR000014">
    <property type="entry name" value="PAS"/>
</dbReference>
<feature type="domain" description="PAS" evidence="3">
    <location>
        <begin position="414"/>
        <end position="484"/>
    </location>
</feature>
<protein>
    <submittedName>
        <fullName evidence="4">PAS domain S-box protein</fullName>
    </submittedName>
</protein>
<dbReference type="EMBL" id="JBDKWZ010000007">
    <property type="protein sequence ID" value="MEN7548972.1"/>
    <property type="molecule type" value="Genomic_DNA"/>
</dbReference>
<feature type="transmembrane region" description="Helical" evidence="2">
    <location>
        <begin position="53"/>
        <end position="75"/>
    </location>
</feature>
<dbReference type="SUPFAM" id="SSF55781">
    <property type="entry name" value="GAF domain-like"/>
    <property type="match status" value="1"/>
</dbReference>
<feature type="compositionally biased region" description="Basic and acidic residues" evidence="1">
    <location>
        <begin position="772"/>
        <end position="782"/>
    </location>
</feature>
<dbReference type="AlphaFoldDB" id="A0AAW9RYW1"/>
<feature type="transmembrane region" description="Helical" evidence="2">
    <location>
        <begin position="16"/>
        <end position="33"/>
    </location>
</feature>
<dbReference type="Proteomes" id="UP001403385">
    <property type="component" value="Unassembled WGS sequence"/>
</dbReference>
<keyword evidence="2" id="KW-1133">Transmembrane helix</keyword>
<comment type="caution">
    <text evidence="4">The sequence shown here is derived from an EMBL/GenBank/DDBJ whole genome shotgun (WGS) entry which is preliminary data.</text>
</comment>
<dbReference type="SUPFAM" id="SSF55785">
    <property type="entry name" value="PYP-like sensor domain (PAS domain)"/>
    <property type="match status" value="2"/>
</dbReference>
<organism evidence="4 5">
    <name type="scientific">Rapidithrix thailandica</name>
    <dbReference type="NCBI Taxonomy" id="413964"/>
    <lineage>
        <taxon>Bacteria</taxon>
        <taxon>Pseudomonadati</taxon>
        <taxon>Bacteroidota</taxon>
        <taxon>Cytophagia</taxon>
        <taxon>Cytophagales</taxon>
        <taxon>Flammeovirgaceae</taxon>
        <taxon>Rapidithrix</taxon>
    </lineage>
</organism>
<keyword evidence="2" id="KW-0812">Transmembrane</keyword>
<dbReference type="InterPro" id="IPR013767">
    <property type="entry name" value="PAS_fold"/>
</dbReference>
<dbReference type="Pfam" id="PF00989">
    <property type="entry name" value="PAS"/>
    <property type="match status" value="1"/>
</dbReference>
<evidence type="ECO:0000256" key="1">
    <source>
        <dbReference type="SAM" id="MobiDB-lite"/>
    </source>
</evidence>
<sequence length="1002" mass="114588">MPGKQKKIHIKHKSSHAFLYALVALGILVFVLRETYFQAIFTQYQNASSTIDVLIAVVPFVSFLILLLFLGFVFYKLHRTHKAYWQKKSEVISIQEYMDHREQESLQREELLKISKQQGDLKERMKQVANLSLDLVKAEDVVIWWYDLAENTFVAEIEIARTSAKLWRNSVITATAQPGLFQYMLDRQVLNAFDVKSEALLQEFGSHFWEERGIQSFLLVPVGTEENLYGYLGFASIQYRNVWPDWACNGASFTAGCICQLVENQQIAQQKKQAEETERHFASLFLHSLQPIARLQISQKLTARIEGEQLVDVLKQKLCTVEANTAFIALWGLSKEQVGKTLLKDVLGQAVMEELIRLFVDHNRQPVSLHAEVEVKGTRKWLNLYLVEEQEGPEQGSFWITALEERDIPPEVVLDAEEQDILQNSPNVYLLTDEHGEIRYASKETVNVLGRLPEDLLGKPWLSLVHASDKETAIENFRKMQADPKAVIHMEIAMEDVYGEKFLAETISKNVVKETKVTGFLFEITDVTEKAQREFETNFRANFYQLIAETTSSIVCFIDANYTIKYINPASKEVLGYELKGLVNEWLPSTDFEWIKEELDKVAQTPEYTYQCITQLMDKDGYWRDVALKASNAHQHSSFKGLVLEFNKLENASQESGLNGKLLQTVAHSPTHMFLRLGPKGEVLNRVGKAIDFAELKNEVEERANFYTLLASEQQSHFSKMIRQLDEGGILEGTLEVKDTAAFSHVLYDTLLMRDPVDESVLLLLSKKALHPDPESQKREPNQEAQEETDSEKKALQKEVSRLQEALTQGQARSEWEELSGPFLTLIQNAFLGKMINLLELSGQDKESAHYLAYQELLASAGQEEELINIEDVLKAFLPIFTGGKFKNIILDFEQGESTWIYWKVFDLQWSVGELIIFLIQLLDFQGKVFVKVGKEGENILFLIQGAPVANYQAKAAFENSVQLRLVRFLIDQHWGKLKVDEVGEGIQIEIKLPVKHRRTVD</sequence>
<keyword evidence="2" id="KW-0472">Membrane</keyword>
<proteinExistence type="predicted"/>
<reference evidence="4 5" key="1">
    <citation type="submission" date="2024-04" db="EMBL/GenBank/DDBJ databases">
        <title>Novel genus in family Flammeovirgaceae.</title>
        <authorList>
            <person name="Nguyen T.H."/>
            <person name="Vuong T.Q."/>
            <person name="Le H."/>
            <person name="Kim S.-G."/>
        </authorList>
    </citation>
    <scope>NUCLEOTIDE SEQUENCE [LARGE SCALE GENOMIC DNA]</scope>
    <source>
        <strain evidence="4 5">JCM 23209</strain>
    </source>
</reference>
<gene>
    <name evidence="4" type="ORF">AAG747_13700</name>
</gene>
<evidence type="ECO:0000256" key="2">
    <source>
        <dbReference type="SAM" id="Phobius"/>
    </source>
</evidence>
<evidence type="ECO:0000259" key="3">
    <source>
        <dbReference type="PROSITE" id="PS50112"/>
    </source>
</evidence>
<dbReference type="InterPro" id="IPR035965">
    <property type="entry name" value="PAS-like_dom_sf"/>
</dbReference>
<accession>A0AAW9RYW1</accession>